<dbReference type="InterPro" id="IPR011009">
    <property type="entry name" value="Kinase-like_dom_sf"/>
</dbReference>
<dbReference type="AlphaFoldDB" id="A0A8H6I483"/>
<dbReference type="PANTHER" id="PTHR24058:SF103">
    <property type="entry name" value="SERINE_THREONINE-PROTEIN KINASE PRP4 HOMOLOG"/>
    <property type="match status" value="1"/>
</dbReference>
<dbReference type="PANTHER" id="PTHR24058">
    <property type="entry name" value="DUAL SPECIFICITY PROTEIN KINASE"/>
    <property type="match status" value="1"/>
</dbReference>
<accession>A0A8H6I483</accession>
<reference evidence="10 11" key="1">
    <citation type="submission" date="2020-07" db="EMBL/GenBank/DDBJ databases">
        <title>Comparative genomics of pyrophilous fungi reveals a link between fire events and developmental genes.</title>
        <authorList>
            <consortium name="DOE Joint Genome Institute"/>
            <person name="Steindorff A.S."/>
            <person name="Carver A."/>
            <person name="Calhoun S."/>
            <person name="Stillman K."/>
            <person name="Liu H."/>
            <person name="Lipzen A."/>
            <person name="Pangilinan J."/>
            <person name="Labutti K."/>
            <person name="Bruns T.D."/>
            <person name="Grigoriev I.V."/>
        </authorList>
    </citation>
    <scope>NUCLEOTIDE SEQUENCE [LARGE SCALE GENOMIC DNA]</scope>
    <source>
        <strain evidence="10 11">CBS 144469</strain>
    </source>
</reference>
<evidence type="ECO:0000256" key="7">
    <source>
        <dbReference type="ARBA" id="ARBA00023596"/>
    </source>
</evidence>
<dbReference type="Gene3D" id="1.10.510.10">
    <property type="entry name" value="Transferase(Phosphotransferase) domain 1"/>
    <property type="match status" value="1"/>
</dbReference>
<dbReference type="FunFam" id="1.10.510.10:FF:000078">
    <property type="entry name" value="Serine/threonine-protein kinase PRP4 homolog"/>
    <property type="match status" value="1"/>
</dbReference>
<dbReference type="Pfam" id="PF00069">
    <property type="entry name" value="Pkinase"/>
    <property type="match status" value="1"/>
</dbReference>
<name>A0A8H6I483_9AGAR</name>
<feature type="compositionally biased region" description="Basic and acidic residues" evidence="8">
    <location>
        <begin position="169"/>
        <end position="200"/>
    </location>
</feature>
<gene>
    <name evidence="10" type="ORF">DFP72DRAFT_807547</name>
</gene>
<feature type="region of interest" description="Disordered" evidence="8">
    <location>
        <begin position="119"/>
        <end position="144"/>
    </location>
</feature>
<protein>
    <recommendedName>
        <fullName evidence="1">non-specific serine/threonine protein kinase</fullName>
        <ecNumber evidence="1">2.7.11.1</ecNumber>
    </recommendedName>
</protein>
<keyword evidence="4" id="KW-0547">Nucleotide-binding</keyword>
<comment type="caution">
    <text evidence="10">The sequence shown here is derived from an EMBL/GenBank/DDBJ whole genome shotgun (WGS) entry which is preliminary data.</text>
</comment>
<evidence type="ECO:0000313" key="10">
    <source>
        <dbReference type="EMBL" id="KAF6758441.1"/>
    </source>
</evidence>
<dbReference type="EC" id="2.7.11.1" evidence="1"/>
<evidence type="ECO:0000259" key="9">
    <source>
        <dbReference type="PROSITE" id="PS50011"/>
    </source>
</evidence>
<evidence type="ECO:0000256" key="6">
    <source>
        <dbReference type="ARBA" id="ARBA00022840"/>
    </source>
</evidence>
<keyword evidence="2" id="KW-0723">Serine/threonine-protein kinase</keyword>
<feature type="domain" description="Protein kinase" evidence="9">
    <location>
        <begin position="291"/>
        <end position="633"/>
    </location>
</feature>
<dbReference type="InterPro" id="IPR000719">
    <property type="entry name" value="Prot_kinase_dom"/>
</dbReference>
<dbReference type="InterPro" id="IPR050494">
    <property type="entry name" value="Ser_Thr_dual-spec_kinase"/>
</dbReference>
<dbReference type="GO" id="GO:0004674">
    <property type="term" value="F:protein serine/threonine kinase activity"/>
    <property type="evidence" value="ECO:0007669"/>
    <property type="project" value="UniProtKB-KW"/>
</dbReference>
<organism evidence="10 11">
    <name type="scientific">Ephemerocybe angulata</name>
    <dbReference type="NCBI Taxonomy" id="980116"/>
    <lineage>
        <taxon>Eukaryota</taxon>
        <taxon>Fungi</taxon>
        <taxon>Dikarya</taxon>
        <taxon>Basidiomycota</taxon>
        <taxon>Agaricomycotina</taxon>
        <taxon>Agaricomycetes</taxon>
        <taxon>Agaricomycetidae</taxon>
        <taxon>Agaricales</taxon>
        <taxon>Agaricineae</taxon>
        <taxon>Psathyrellaceae</taxon>
        <taxon>Ephemerocybe</taxon>
    </lineage>
</organism>
<dbReference type="OrthoDB" id="9332038at2759"/>
<feature type="region of interest" description="Disordered" evidence="8">
    <location>
        <begin position="163"/>
        <end position="201"/>
    </location>
</feature>
<dbReference type="PROSITE" id="PS00108">
    <property type="entry name" value="PROTEIN_KINASE_ST"/>
    <property type="match status" value="1"/>
</dbReference>
<dbReference type="Gene3D" id="3.30.200.20">
    <property type="entry name" value="Phosphorylase Kinase, domain 1"/>
    <property type="match status" value="1"/>
</dbReference>
<dbReference type="InterPro" id="IPR008271">
    <property type="entry name" value="Ser/Thr_kinase_AS"/>
</dbReference>
<feature type="region of interest" description="Disordered" evidence="8">
    <location>
        <begin position="1"/>
        <end position="98"/>
    </location>
</feature>
<proteinExistence type="inferred from homology"/>
<evidence type="ECO:0000256" key="4">
    <source>
        <dbReference type="ARBA" id="ARBA00022741"/>
    </source>
</evidence>
<feature type="compositionally biased region" description="Basic and acidic residues" evidence="8">
    <location>
        <begin position="1"/>
        <end position="32"/>
    </location>
</feature>
<dbReference type="SMART" id="SM00220">
    <property type="entry name" value="S_TKc"/>
    <property type="match status" value="1"/>
</dbReference>
<comment type="similarity">
    <text evidence="7">Belongs to the protein kinase superfamily. CMGC Ser/Thr protein kinase family.</text>
</comment>
<evidence type="ECO:0000256" key="1">
    <source>
        <dbReference type="ARBA" id="ARBA00012513"/>
    </source>
</evidence>
<evidence type="ECO:0000313" key="11">
    <source>
        <dbReference type="Proteomes" id="UP000521943"/>
    </source>
</evidence>
<evidence type="ECO:0000256" key="8">
    <source>
        <dbReference type="SAM" id="MobiDB-lite"/>
    </source>
</evidence>
<keyword evidence="5 10" id="KW-0418">Kinase</keyword>
<evidence type="ECO:0000256" key="2">
    <source>
        <dbReference type="ARBA" id="ARBA00022527"/>
    </source>
</evidence>
<dbReference type="Proteomes" id="UP000521943">
    <property type="component" value="Unassembled WGS sequence"/>
</dbReference>
<dbReference type="SUPFAM" id="SSF56112">
    <property type="entry name" value="Protein kinase-like (PK-like)"/>
    <property type="match status" value="1"/>
</dbReference>
<feature type="compositionally biased region" description="Basic and acidic residues" evidence="8">
    <location>
        <begin position="45"/>
        <end position="57"/>
    </location>
</feature>
<evidence type="ECO:0000256" key="5">
    <source>
        <dbReference type="ARBA" id="ARBA00022777"/>
    </source>
</evidence>
<dbReference type="PROSITE" id="PS50011">
    <property type="entry name" value="PROTEIN_KINASE_DOM"/>
    <property type="match status" value="1"/>
</dbReference>
<dbReference type="GO" id="GO:0005524">
    <property type="term" value="F:ATP binding"/>
    <property type="evidence" value="ECO:0007669"/>
    <property type="project" value="UniProtKB-KW"/>
</dbReference>
<keyword evidence="3" id="KW-0808">Transferase</keyword>
<evidence type="ECO:0000256" key="3">
    <source>
        <dbReference type="ARBA" id="ARBA00022679"/>
    </source>
</evidence>
<keyword evidence="6" id="KW-0067">ATP-binding</keyword>
<sequence>MRDAPPKTKVDEQKKHEHEREAGAKKENEQGTKTEVAAEPEPAPEEEKSIEELMEERRKRRAAILAKHASGQSSDNLGRAATPITTTTTTTAEESALGTPSAAVGAAFAKVSLVSEAGEFPPLTPSETMSQVPTRIGTASPAPLTAGLGGTFALAKEDDDEIAANESLAEGRRGEQVKAADYDPSLDRREDEKKRFHPDEAMVVDDAGEEEEVEVTDDEGEEEDVDDMFALAMGDEDEKEKEKKVGKKKKVVKRKKAPTALANTAVTVDSAADPEGYYTIILGEYLDGGRYQVYSSLGKGMFANVVRARVLRDEFGREIDPATAAAQGGFRDVAIKIVRCQEAMYKAGVKEAQILQKLRNMDLEDKKHVVRLERTFEHRGHLCLVFENLSMNLREVVKRFGKDVGLNIRAVRAYANQLFLALSLLKKANVMHADIKPDNILVNEQKNLLKLCDLGSASDASENEVTPYLVSRFYRAPEIILGVPYDPSLDIWSVGCTLYELYTGKILFPGKSNAHMLMLMMEVKGRFNQKMIKRARFGERYFDGLGNLLEDAVKDVGVGVGGVGVGGAGKLGGGAGGGVKGKDLRSRIVGASGSMGEEEGRLVGAFVDLLEKCLVLDPGRRITPREALGHAFVRG</sequence>
<keyword evidence="11" id="KW-1185">Reference proteome</keyword>
<dbReference type="EMBL" id="JACGCI010000018">
    <property type="protein sequence ID" value="KAF6758441.1"/>
    <property type="molecule type" value="Genomic_DNA"/>
</dbReference>